<dbReference type="SUPFAM" id="SSF53335">
    <property type="entry name" value="S-adenosyl-L-methionine-dependent methyltransferases"/>
    <property type="match status" value="1"/>
</dbReference>
<proteinExistence type="predicted"/>
<dbReference type="Pfam" id="PF18096">
    <property type="entry name" value="Thump_like"/>
    <property type="match status" value="1"/>
</dbReference>
<name>A0A1H6VTM6_9FLAO</name>
<evidence type="ECO:0000313" key="3">
    <source>
        <dbReference type="EMBL" id="SEJ07979.1"/>
    </source>
</evidence>
<keyword evidence="4" id="KW-1185">Reference proteome</keyword>
<reference evidence="4" key="1">
    <citation type="submission" date="2016-10" db="EMBL/GenBank/DDBJ databases">
        <authorList>
            <person name="Varghese N."/>
            <person name="Submissions S."/>
        </authorList>
    </citation>
    <scope>NUCLEOTIDE SEQUENCE [LARGE SCALE GENOMIC DNA]</scope>
    <source>
        <strain evidence="4">DSM 17934</strain>
    </source>
</reference>
<accession>A0A1H6VTM6</accession>
<feature type="domain" description="PG-1098 ferredoxin-like" evidence="2">
    <location>
        <begin position="277"/>
        <end position="319"/>
    </location>
</feature>
<dbReference type="STRING" id="402734.SAMN05660918_2300"/>
<gene>
    <name evidence="3" type="ORF">SAMN05660918_2300</name>
</gene>
<dbReference type="InterPro" id="IPR054168">
    <property type="entry name" value="PG_1098_Fer"/>
</dbReference>
<evidence type="ECO:0000259" key="1">
    <source>
        <dbReference type="Pfam" id="PF18096"/>
    </source>
</evidence>
<evidence type="ECO:0000259" key="2">
    <source>
        <dbReference type="Pfam" id="PF22013"/>
    </source>
</evidence>
<dbReference type="InterPro" id="IPR029063">
    <property type="entry name" value="SAM-dependent_MTases_sf"/>
</dbReference>
<sequence>MNLGILTTEIQDFITNSLQANISKLALSKNPFPDLDWKEIINQIVSKNKSKSKLPTWFSTDGIYYPPSISIEQTSSEITAKYKANLLSGKSIIDLTGGFGVDCYYFSRKFEKVVHCEKNAELSIIVKHNYEKLQVKNIECVAQNSTEVLTNSDTNFDWIYIDPSRRSDIKGKVFLLKDCLPNVPATLDLYFSKCKNILIKTAPILDITAGINELNHIKSIHIVAIENEVKELLWILEKDYTGEIEITSVNIQKEKTDSNTFILGKNTPTTFALPNMFLYEPNAPLLKSGCSDNLSKTLGIDKLHPHSHLFTNMKLIDFPGRRFMIETVIPFKKEELKKHIEKKKMNITTRNFPLAVEEIRKKYKIAEGGNVYTFFTTNINDEKIVLICNKI</sequence>
<feature type="domain" description="THUMP-like" evidence="1">
    <location>
        <begin position="320"/>
        <end position="390"/>
    </location>
</feature>
<dbReference type="AlphaFoldDB" id="A0A1H6VTM6"/>
<dbReference type="Gene3D" id="3.40.50.150">
    <property type="entry name" value="Vaccinia Virus protein VP39"/>
    <property type="match status" value="1"/>
</dbReference>
<dbReference type="RefSeq" id="WP_091313437.1">
    <property type="nucleotide sequence ID" value="NZ_CBCSJU010000001.1"/>
</dbReference>
<evidence type="ECO:0000313" key="4">
    <source>
        <dbReference type="Proteomes" id="UP000199702"/>
    </source>
</evidence>
<organism evidence="3 4">
    <name type="scientific">Flavobacterium terrigena</name>
    <dbReference type="NCBI Taxonomy" id="402734"/>
    <lineage>
        <taxon>Bacteria</taxon>
        <taxon>Pseudomonadati</taxon>
        <taxon>Bacteroidota</taxon>
        <taxon>Flavobacteriia</taxon>
        <taxon>Flavobacteriales</taxon>
        <taxon>Flavobacteriaceae</taxon>
        <taxon>Flavobacterium</taxon>
    </lineage>
</organism>
<dbReference type="Gene3D" id="1.10.10.1110">
    <property type="entry name" value="Methyltransferase PG1098, N-terminal domain"/>
    <property type="match status" value="1"/>
</dbReference>
<dbReference type="Proteomes" id="UP000199702">
    <property type="component" value="Unassembled WGS sequence"/>
</dbReference>
<dbReference type="InterPro" id="IPR041497">
    <property type="entry name" value="Thump-like"/>
</dbReference>
<dbReference type="OrthoDB" id="1000417at2"/>
<protein>
    <submittedName>
        <fullName evidence="3">Uncharacterized protein</fullName>
    </submittedName>
</protein>
<dbReference type="EMBL" id="FNYA01000006">
    <property type="protein sequence ID" value="SEJ07979.1"/>
    <property type="molecule type" value="Genomic_DNA"/>
</dbReference>
<dbReference type="Pfam" id="PF03602">
    <property type="entry name" value="Cons_hypoth95"/>
    <property type="match status" value="1"/>
</dbReference>
<dbReference type="Pfam" id="PF22013">
    <property type="entry name" value="PG_1098_Fer"/>
    <property type="match status" value="1"/>
</dbReference>